<proteinExistence type="predicted"/>
<dbReference type="KEGG" id="dbk:DGMP_03440"/>
<reference evidence="2" key="1">
    <citation type="submission" date="2020-09" db="EMBL/GenBank/DDBJ databases">
        <title>Desulfogranum mesoprofundum gen. nov., sp. nov., a novel mesophilic, sulfate-reducing chemolithoautotroph isolated from a deep-sea hydrothermal vent chimney in the Suiyo Seamount.</title>
        <authorList>
            <person name="Hashimoto Y."/>
            <person name="Nakagawa S."/>
        </authorList>
    </citation>
    <scope>NUCLEOTIDE SEQUENCE</scope>
    <source>
        <strain evidence="2">KT2</strain>
    </source>
</reference>
<sequence>MYFYTVYGYTLRSDFLLPGFPESRSLQSQLIIEKQPGFSPETFPDKSLTLTLRGDNFLNITWHGVASYTVYDGSQVSVIREQNSHPALVLQPFYSIVPASILNQNKLFVLHGNCVEVNGSTIALIGAKGQGKSTLTAALLAKGHRLVADDVTAIDTESLRPQVLPGIPNLKVWADTAKATGINLSKLKKINPYIEKYNYVLPNHFCNRKLPLETIIFLQEGKEVKIEKTQASQGMLYLIGNHYLSRYPQVFTAKEHKRIFEQSAFLSRTTRLLTLNYPKNLKVLNTVTSLIEALQASKKKGVSINDTPFLKA</sequence>
<accession>A0A8D5FQN6</accession>
<evidence type="ECO:0000313" key="3">
    <source>
        <dbReference type="Proteomes" id="UP000826725"/>
    </source>
</evidence>
<protein>
    <recommendedName>
        <fullName evidence="1">HPr kinase/phosphorylase C-terminal domain-containing protein</fullName>
    </recommendedName>
</protein>
<name>A0A8D5FQN6_9BACT</name>
<dbReference type="GO" id="GO:0005524">
    <property type="term" value="F:ATP binding"/>
    <property type="evidence" value="ECO:0007669"/>
    <property type="project" value="InterPro"/>
</dbReference>
<gene>
    <name evidence="2" type="ORF">DGMP_03440</name>
</gene>
<feature type="domain" description="HPr kinase/phosphorylase C-terminal" evidence="1">
    <location>
        <begin position="109"/>
        <end position="157"/>
    </location>
</feature>
<dbReference type="Proteomes" id="UP000826725">
    <property type="component" value="Chromosome"/>
</dbReference>
<dbReference type="AlphaFoldDB" id="A0A8D5FQN6"/>
<evidence type="ECO:0000313" key="2">
    <source>
        <dbReference type="EMBL" id="BCL59651.1"/>
    </source>
</evidence>
<keyword evidence="3" id="KW-1185">Reference proteome</keyword>
<dbReference type="Pfam" id="PF07475">
    <property type="entry name" value="Hpr_kinase_C"/>
    <property type="match status" value="1"/>
</dbReference>
<dbReference type="InterPro" id="IPR011104">
    <property type="entry name" value="Hpr_kin/Pase_C"/>
</dbReference>
<evidence type="ECO:0000259" key="1">
    <source>
        <dbReference type="Pfam" id="PF07475"/>
    </source>
</evidence>
<organism evidence="2 3">
    <name type="scientific">Desulfomarina profundi</name>
    <dbReference type="NCBI Taxonomy" id="2772557"/>
    <lineage>
        <taxon>Bacteria</taxon>
        <taxon>Pseudomonadati</taxon>
        <taxon>Thermodesulfobacteriota</taxon>
        <taxon>Desulfobulbia</taxon>
        <taxon>Desulfobulbales</taxon>
        <taxon>Desulfobulbaceae</taxon>
        <taxon>Desulfomarina</taxon>
    </lineage>
</organism>
<dbReference type="GO" id="GO:0006109">
    <property type="term" value="P:regulation of carbohydrate metabolic process"/>
    <property type="evidence" value="ECO:0007669"/>
    <property type="project" value="InterPro"/>
</dbReference>
<dbReference type="EMBL" id="AP024086">
    <property type="protein sequence ID" value="BCL59651.1"/>
    <property type="molecule type" value="Genomic_DNA"/>
</dbReference>
<dbReference type="GO" id="GO:0000155">
    <property type="term" value="F:phosphorelay sensor kinase activity"/>
    <property type="evidence" value="ECO:0007669"/>
    <property type="project" value="InterPro"/>
</dbReference>